<dbReference type="SUPFAM" id="SSF53850">
    <property type="entry name" value="Periplasmic binding protein-like II"/>
    <property type="match status" value="1"/>
</dbReference>
<dbReference type="FunFam" id="3.90.76.10:FF:000001">
    <property type="entry name" value="Oligopeptide ABC transporter substrate-binding protein"/>
    <property type="match status" value="1"/>
</dbReference>
<dbReference type="NCBIfam" id="TIGR01409">
    <property type="entry name" value="TAT_signal_seq"/>
    <property type="match status" value="1"/>
</dbReference>
<dbReference type="GO" id="GO:0043190">
    <property type="term" value="C:ATP-binding cassette (ABC) transporter complex"/>
    <property type="evidence" value="ECO:0007669"/>
    <property type="project" value="InterPro"/>
</dbReference>
<accession>A0A9D1HY61</accession>
<evidence type="ECO:0000259" key="5">
    <source>
        <dbReference type="Pfam" id="PF00496"/>
    </source>
</evidence>
<dbReference type="PANTHER" id="PTHR30290:SF10">
    <property type="entry name" value="PERIPLASMIC OLIGOPEPTIDE-BINDING PROTEIN-RELATED"/>
    <property type="match status" value="1"/>
</dbReference>
<name>A0A9D1HY61_9ACTN</name>
<keyword evidence="4" id="KW-0732">Signal</keyword>
<dbReference type="InterPro" id="IPR000914">
    <property type="entry name" value="SBP_5_dom"/>
</dbReference>
<dbReference type="InterPro" id="IPR019546">
    <property type="entry name" value="TAT_signal_bac_arc"/>
</dbReference>
<dbReference type="CDD" id="cd08504">
    <property type="entry name" value="PBP2_OppA"/>
    <property type="match status" value="1"/>
</dbReference>
<dbReference type="GO" id="GO:1904680">
    <property type="term" value="F:peptide transmembrane transporter activity"/>
    <property type="evidence" value="ECO:0007669"/>
    <property type="project" value="TreeGrafter"/>
</dbReference>
<dbReference type="PANTHER" id="PTHR30290">
    <property type="entry name" value="PERIPLASMIC BINDING COMPONENT OF ABC TRANSPORTER"/>
    <property type="match status" value="1"/>
</dbReference>
<evidence type="ECO:0000313" key="7">
    <source>
        <dbReference type="Proteomes" id="UP000824078"/>
    </source>
</evidence>
<comment type="subcellular location">
    <subcellularLocation>
        <location evidence="1">Cell envelope</location>
    </subcellularLocation>
</comment>
<feature type="domain" description="Solute-binding protein family 5" evidence="5">
    <location>
        <begin position="89"/>
        <end position="470"/>
    </location>
</feature>
<dbReference type="PROSITE" id="PS51318">
    <property type="entry name" value="TAT"/>
    <property type="match status" value="1"/>
</dbReference>
<dbReference type="Gene3D" id="3.10.105.10">
    <property type="entry name" value="Dipeptide-binding Protein, Domain 3"/>
    <property type="match status" value="1"/>
</dbReference>
<organism evidence="6 7">
    <name type="scientific">Candidatus Coprovicinus avistercoris</name>
    <dbReference type="NCBI Taxonomy" id="2840754"/>
    <lineage>
        <taxon>Bacteria</taxon>
        <taxon>Bacillati</taxon>
        <taxon>Actinomycetota</taxon>
        <taxon>Coriobacteriia</taxon>
        <taxon>Coriobacteriales</taxon>
        <taxon>Coriobacteriaceae</taxon>
        <taxon>Coriobacteriaceae incertae sedis</taxon>
        <taxon>Candidatus Coprovicinus</taxon>
    </lineage>
</organism>
<gene>
    <name evidence="6" type="ORF">IAD17_06260</name>
</gene>
<dbReference type="InterPro" id="IPR030678">
    <property type="entry name" value="Peptide/Ni-bd"/>
</dbReference>
<evidence type="ECO:0000256" key="1">
    <source>
        <dbReference type="ARBA" id="ARBA00004196"/>
    </source>
</evidence>
<sequence length="552" mass="60911">MNFKYGIPNVSRRDFLKATGATGIAFVGTTALAGCGGSTDSAASGKSIGLTVATAPVTLDPLAALDTISMTIVSQALECLFVKDPEGVLQPAACESYEVSEDQLTWTFHIRDAKWSNGDAVTADDFICSWQRNAQADSGVADFQYQIEMAAIKNYAAVLDGSADVSELGISAPDDKTIVIEIEHPVPFMLDLLSFAPWAPVNRAFREEQGDSFGISKDNQIYNGAFTVTQYDPAANTFVISKNPDYWDVDNVKLDSVTFQVIGETQQAVMSYENGDVDYVELTGDLVEQYKDDEGFASHNGSFNYYLMMNTTKPGMDNENFRRAIACALNREEICNSILKDGSTPVQQMIMVGLYANEAGDDFAESSPQPNGYNLDEATKYWEAAQAETDVREFTILFDQDKDFTQDVCAYIQDTVQKALPGLTINLEATPKKSRTERADSGDFDVCLWGWGPDYADPTAILAMYVSDHPSNYSRWNDEEFDKLYEQANTTDAGNADARWNELMRCNEICSTRAVSIPIFQTGLCSLTKPSVSGMTYHITGIQYYCKYMDKN</sequence>
<dbReference type="Gene3D" id="3.90.76.10">
    <property type="entry name" value="Dipeptide-binding Protein, Domain 1"/>
    <property type="match status" value="1"/>
</dbReference>
<dbReference type="PIRSF" id="PIRSF002741">
    <property type="entry name" value="MppA"/>
    <property type="match status" value="1"/>
</dbReference>
<dbReference type="EMBL" id="DVMQ01000017">
    <property type="protein sequence ID" value="HIU24509.1"/>
    <property type="molecule type" value="Genomic_DNA"/>
</dbReference>
<dbReference type="Pfam" id="PF00496">
    <property type="entry name" value="SBP_bac_5"/>
    <property type="match status" value="1"/>
</dbReference>
<dbReference type="GO" id="GO:0030313">
    <property type="term" value="C:cell envelope"/>
    <property type="evidence" value="ECO:0007669"/>
    <property type="project" value="UniProtKB-SubCell"/>
</dbReference>
<dbReference type="InterPro" id="IPR006311">
    <property type="entry name" value="TAT_signal"/>
</dbReference>
<comment type="caution">
    <text evidence="6">The sequence shown here is derived from an EMBL/GenBank/DDBJ whole genome shotgun (WGS) entry which is preliminary data.</text>
</comment>
<proteinExistence type="inferred from homology"/>
<evidence type="ECO:0000256" key="4">
    <source>
        <dbReference type="ARBA" id="ARBA00022729"/>
    </source>
</evidence>
<dbReference type="Proteomes" id="UP000824078">
    <property type="component" value="Unassembled WGS sequence"/>
</dbReference>
<protein>
    <submittedName>
        <fullName evidence="6">Twin-arginine translocation signal domain-containing protein</fullName>
    </submittedName>
</protein>
<reference evidence="6" key="2">
    <citation type="journal article" date="2021" name="PeerJ">
        <title>Extensive microbial diversity within the chicken gut microbiome revealed by metagenomics and culture.</title>
        <authorList>
            <person name="Gilroy R."/>
            <person name="Ravi A."/>
            <person name="Getino M."/>
            <person name="Pursley I."/>
            <person name="Horton D.L."/>
            <person name="Alikhan N.F."/>
            <person name="Baker D."/>
            <person name="Gharbi K."/>
            <person name="Hall N."/>
            <person name="Watson M."/>
            <person name="Adriaenssens E.M."/>
            <person name="Foster-Nyarko E."/>
            <person name="Jarju S."/>
            <person name="Secka A."/>
            <person name="Antonio M."/>
            <person name="Oren A."/>
            <person name="Chaudhuri R.R."/>
            <person name="La Ragione R."/>
            <person name="Hildebrand F."/>
            <person name="Pallen M.J."/>
        </authorList>
    </citation>
    <scope>NUCLEOTIDE SEQUENCE</scope>
    <source>
        <strain evidence="6">ChiHjej12B11-29160</strain>
    </source>
</reference>
<dbReference type="InterPro" id="IPR039424">
    <property type="entry name" value="SBP_5"/>
</dbReference>
<dbReference type="PROSITE" id="PS51257">
    <property type="entry name" value="PROKAR_LIPOPROTEIN"/>
    <property type="match status" value="1"/>
</dbReference>
<keyword evidence="3" id="KW-0813">Transport</keyword>
<evidence type="ECO:0000313" key="6">
    <source>
        <dbReference type="EMBL" id="HIU24509.1"/>
    </source>
</evidence>
<evidence type="ECO:0000256" key="3">
    <source>
        <dbReference type="ARBA" id="ARBA00022448"/>
    </source>
</evidence>
<dbReference type="GO" id="GO:0042597">
    <property type="term" value="C:periplasmic space"/>
    <property type="evidence" value="ECO:0007669"/>
    <property type="project" value="UniProtKB-ARBA"/>
</dbReference>
<comment type="similarity">
    <text evidence="2">Belongs to the bacterial solute-binding protein 5 family.</text>
</comment>
<evidence type="ECO:0000256" key="2">
    <source>
        <dbReference type="ARBA" id="ARBA00005695"/>
    </source>
</evidence>
<dbReference type="Gene3D" id="3.40.190.10">
    <property type="entry name" value="Periplasmic binding protein-like II"/>
    <property type="match status" value="1"/>
</dbReference>
<reference evidence="6" key="1">
    <citation type="submission" date="2020-10" db="EMBL/GenBank/DDBJ databases">
        <authorList>
            <person name="Gilroy R."/>
        </authorList>
    </citation>
    <scope>NUCLEOTIDE SEQUENCE</scope>
    <source>
        <strain evidence="6">ChiHjej12B11-29160</strain>
    </source>
</reference>
<dbReference type="GO" id="GO:0015833">
    <property type="term" value="P:peptide transport"/>
    <property type="evidence" value="ECO:0007669"/>
    <property type="project" value="TreeGrafter"/>
</dbReference>
<dbReference type="AlphaFoldDB" id="A0A9D1HY61"/>